<reference evidence="1 2" key="1">
    <citation type="journal article" date="2019" name="Commun. Biol.">
        <title>The bagworm genome reveals a unique fibroin gene that provides high tensile strength.</title>
        <authorList>
            <person name="Kono N."/>
            <person name="Nakamura H."/>
            <person name="Ohtoshi R."/>
            <person name="Tomita M."/>
            <person name="Numata K."/>
            <person name="Arakawa K."/>
        </authorList>
    </citation>
    <scope>NUCLEOTIDE SEQUENCE [LARGE SCALE GENOMIC DNA]</scope>
</reference>
<dbReference type="OrthoDB" id="411871at2759"/>
<sequence>MLHKARKEMVTFTDLMECRYVNILANKQPPVRPRFSPSAAIFRGLGLFLAMVNKCFELGYFPRVYKVASIKIIPKPGKDDYTRPKSYRPTALLSVLDKTVERMLVGRL</sequence>
<keyword evidence="2" id="KW-1185">Reference proteome</keyword>
<keyword evidence="1" id="KW-0695">RNA-directed DNA polymerase</keyword>
<evidence type="ECO:0000313" key="2">
    <source>
        <dbReference type="Proteomes" id="UP000299102"/>
    </source>
</evidence>
<dbReference type="EMBL" id="BGZK01000060">
    <property type="protein sequence ID" value="GBP13874.1"/>
    <property type="molecule type" value="Genomic_DNA"/>
</dbReference>
<gene>
    <name evidence="1" type="primary">pol</name>
    <name evidence="1" type="ORF">EVAR_10448_1</name>
</gene>
<accession>A0A4C1TIE8</accession>
<dbReference type="GO" id="GO:0003964">
    <property type="term" value="F:RNA-directed DNA polymerase activity"/>
    <property type="evidence" value="ECO:0007669"/>
    <property type="project" value="UniProtKB-KW"/>
</dbReference>
<protein>
    <submittedName>
        <fullName evidence="1">RNA-directed DNA polymerase from mobile element jockey</fullName>
    </submittedName>
</protein>
<dbReference type="PANTHER" id="PTHR33481">
    <property type="entry name" value="REVERSE TRANSCRIPTASE"/>
    <property type="match status" value="1"/>
</dbReference>
<dbReference type="PANTHER" id="PTHR33481:SF1">
    <property type="entry name" value="ENDONUCLEASE_EXONUCLEASE_PHOSPHATASE DOMAIN-CONTAINING PROTEIN-RELATED"/>
    <property type="match status" value="1"/>
</dbReference>
<keyword evidence="1" id="KW-0548">Nucleotidyltransferase</keyword>
<name>A0A4C1TIE8_EUMVA</name>
<dbReference type="AlphaFoldDB" id="A0A4C1TIE8"/>
<evidence type="ECO:0000313" key="1">
    <source>
        <dbReference type="EMBL" id="GBP13874.1"/>
    </source>
</evidence>
<proteinExistence type="predicted"/>
<comment type="caution">
    <text evidence="1">The sequence shown here is derived from an EMBL/GenBank/DDBJ whole genome shotgun (WGS) entry which is preliminary data.</text>
</comment>
<organism evidence="1 2">
    <name type="scientific">Eumeta variegata</name>
    <name type="common">Bagworm moth</name>
    <name type="synonym">Eumeta japonica</name>
    <dbReference type="NCBI Taxonomy" id="151549"/>
    <lineage>
        <taxon>Eukaryota</taxon>
        <taxon>Metazoa</taxon>
        <taxon>Ecdysozoa</taxon>
        <taxon>Arthropoda</taxon>
        <taxon>Hexapoda</taxon>
        <taxon>Insecta</taxon>
        <taxon>Pterygota</taxon>
        <taxon>Neoptera</taxon>
        <taxon>Endopterygota</taxon>
        <taxon>Lepidoptera</taxon>
        <taxon>Glossata</taxon>
        <taxon>Ditrysia</taxon>
        <taxon>Tineoidea</taxon>
        <taxon>Psychidae</taxon>
        <taxon>Oiketicinae</taxon>
        <taxon>Eumeta</taxon>
    </lineage>
</organism>
<keyword evidence="1" id="KW-0808">Transferase</keyword>
<dbReference type="Proteomes" id="UP000299102">
    <property type="component" value="Unassembled WGS sequence"/>
</dbReference>